<keyword evidence="3" id="KW-1185">Reference proteome</keyword>
<feature type="region of interest" description="Disordered" evidence="1">
    <location>
        <begin position="352"/>
        <end position="373"/>
    </location>
</feature>
<organism evidence="3">
    <name type="scientific">Spathaspora passalidarum (strain NRRL Y-27907 / 11-Y1)</name>
    <dbReference type="NCBI Taxonomy" id="619300"/>
    <lineage>
        <taxon>Eukaryota</taxon>
        <taxon>Fungi</taxon>
        <taxon>Dikarya</taxon>
        <taxon>Ascomycota</taxon>
        <taxon>Saccharomycotina</taxon>
        <taxon>Pichiomycetes</taxon>
        <taxon>Debaryomycetaceae</taxon>
        <taxon>Spathaspora</taxon>
    </lineage>
</organism>
<dbReference type="Proteomes" id="UP000000709">
    <property type="component" value="Unassembled WGS sequence"/>
</dbReference>
<feature type="compositionally biased region" description="Low complexity" evidence="1">
    <location>
        <begin position="352"/>
        <end position="363"/>
    </location>
</feature>
<dbReference type="GeneID" id="18874499"/>
<evidence type="ECO:0000313" key="3">
    <source>
        <dbReference type="Proteomes" id="UP000000709"/>
    </source>
</evidence>
<dbReference type="InParanoid" id="G3ATJ7"/>
<dbReference type="KEGG" id="spaa:SPAPADRAFT_62867"/>
<dbReference type="OrthoDB" id="4084534at2759"/>
<dbReference type="RefSeq" id="XP_007376993.1">
    <property type="nucleotide sequence ID" value="XM_007376931.1"/>
</dbReference>
<dbReference type="eggNOG" id="ENOG502SGH0">
    <property type="taxonomic scope" value="Eukaryota"/>
</dbReference>
<dbReference type="EMBL" id="GL996504">
    <property type="protein sequence ID" value="EGW30960.1"/>
    <property type="molecule type" value="Genomic_DNA"/>
</dbReference>
<evidence type="ECO:0000256" key="1">
    <source>
        <dbReference type="SAM" id="MobiDB-lite"/>
    </source>
</evidence>
<sequence>MTITPTEIEGIYTDLIETLEYDKTQATFQPIDTKFDLNDFKKPVVPRAKYHDSENLLKILNKQETGADFKFVRDATMVDSVKQGVHTALHEDHSNTAPKKNIVTTEDELEQMKAPFKIKGRIHSEDSQRLASSRQYDDEIIDTRDLESFLKQIKKEDESRKRESEAFEWSKAFSHENIDFNNIKNDDYSFILINMNGEAIPTEKEFIDGYLPKENIFEALNKFREEELVKPIRSIKKLQKKNWKIVGSKFDGTKKYFVMARSRRNRRGTLYDKVKSLFAVTGFVLVSLVGVNFLLEDPTVVKEEEIKDKGDIMVASNPPTPFTVTIPQDTPSTRVSTSVFGKEEFKDVVVDSNSESESNTESSWWRGLLWSSK</sequence>
<dbReference type="AlphaFoldDB" id="G3ATJ7"/>
<name>G3ATJ7_SPAPN</name>
<reference evidence="2 3" key="1">
    <citation type="journal article" date="2011" name="Proc. Natl. Acad. Sci. U.S.A.">
        <title>Comparative genomics of xylose-fermenting fungi for enhanced biofuel production.</title>
        <authorList>
            <person name="Wohlbach D.J."/>
            <person name="Kuo A."/>
            <person name="Sato T.K."/>
            <person name="Potts K.M."/>
            <person name="Salamov A.A."/>
            <person name="LaButti K.M."/>
            <person name="Sun H."/>
            <person name="Clum A."/>
            <person name="Pangilinan J.L."/>
            <person name="Lindquist E.A."/>
            <person name="Lucas S."/>
            <person name="Lapidus A."/>
            <person name="Jin M."/>
            <person name="Gunawan C."/>
            <person name="Balan V."/>
            <person name="Dale B.E."/>
            <person name="Jeffries T.W."/>
            <person name="Zinkel R."/>
            <person name="Barry K.W."/>
            <person name="Grigoriev I.V."/>
            <person name="Gasch A.P."/>
        </authorList>
    </citation>
    <scope>NUCLEOTIDE SEQUENCE [LARGE SCALE GENOMIC DNA]</scope>
    <source>
        <strain evidence="3">NRRL Y-27907 / 11-Y1</strain>
    </source>
</reference>
<accession>G3ATJ7</accession>
<protein>
    <submittedName>
        <fullName evidence="2">Uncharacterized protein</fullName>
    </submittedName>
</protein>
<gene>
    <name evidence="2" type="ORF">SPAPADRAFT_62867</name>
</gene>
<proteinExistence type="predicted"/>
<evidence type="ECO:0000313" key="2">
    <source>
        <dbReference type="EMBL" id="EGW30960.1"/>
    </source>
</evidence>
<dbReference type="HOGENOM" id="CLU_742210_0_0_1"/>